<name>A0NI51_OENOE</name>
<dbReference type="EMBL" id="AAUV01000040">
    <property type="protein sequence ID" value="EAV39802.1"/>
    <property type="molecule type" value="Genomic_DNA"/>
</dbReference>
<dbReference type="Pfam" id="PF01613">
    <property type="entry name" value="Flavin_Reduct"/>
    <property type="match status" value="1"/>
</dbReference>
<keyword evidence="2" id="KW-0285">Flavoprotein</keyword>
<comment type="similarity">
    <text evidence="3">Belongs to the flavoredoxin family.</text>
</comment>
<evidence type="ECO:0000313" key="6">
    <source>
        <dbReference type="EMBL" id="EAV39802.1"/>
    </source>
</evidence>
<accession>A0NI51</accession>
<evidence type="ECO:0000256" key="3">
    <source>
        <dbReference type="ARBA" id="ARBA00038054"/>
    </source>
</evidence>
<keyword evidence="4" id="KW-1133">Transmembrane helix</keyword>
<dbReference type="GO" id="GO:0016646">
    <property type="term" value="F:oxidoreductase activity, acting on the CH-NH group of donors, NAD or NADP as acceptor"/>
    <property type="evidence" value="ECO:0007669"/>
    <property type="project" value="UniProtKB-ARBA"/>
</dbReference>
<sequence>MKTSIHQKDQHAQSLRVTYDFRHHRIISCLHIVYITSNAFDIFLFYPNKEMHYKRRKMSHQQIKLNSLYYGFPVALISSWNQTEKSTNITPISSVWSLNDQVVIGLGTNSQAFQNLFETREAILNIPDKSLWRQIEKISNTTGKEKVPNYKKEKGYSYCPNKFQLGSFTKETAKYVRPDKIKECPIQIELKIEKINSRKDFAIIEAKILASFVERKILKTNQKIDNQKWHPLLYKFREYRSDDLSLGFNFRYQED</sequence>
<feature type="domain" description="Flavin reductase like" evidence="5">
    <location>
        <begin position="71"/>
        <end position="241"/>
    </location>
</feature>
<evidence type="ECO:0000259" key="5">
    <source>
        <dbReference type="Pfam" id="PF01613"/>
    </source>
</evidence>
<dbReference type="PANTHER" id="PTHR43567:SF1">
    <property type="entry name" value="FLAVOREDOXIN"/>
    <property type="match status" value="1"/>
</dbReference>
<dbReference type="Proteomes" id="UP000003346">
    <property type="component" value="Unassembled WGS sequence"/>
</dbReference>
<keyword evidence="4" id="KW-0472">Membrane</keyword>
<dbReference type="InterPro" id="IPR012349">
    <property type="entry name" value="Split_barrel_FMN-bd"/>
</dbReference>
<gene>
    <name evidence="6" type="ORF">OENOO_45001</name>
</gene>
<feature type="transmembrane region" description="Helical" evidence="4">
    <location>
        <begin position="25"/>
        <end position="46"/>
    </location>
</feature>
<protein>
    <recommendedName>
        <fullName evidence="5">Flavin reductase like domain-containing protein</fullName>
    </recommendedName>
</protein>
<evidence type="ECO:0000256" key="2">
    <source>
        <dbReference type="ARBA" id="ARBA00022630"/>
    </source>
</evidence>
<dbReference type="InterPro" id="IPR052174">
    <property type="entry name" value="Flavoredoxin"/>
</dbReference>
<dbReference type="PANTHER" id="PTHR43567">
    <property type="entry name" value="FLAVOREDOXIN-RELATED-RELATED"/>
    <property type="match status" value="1"/>
</dbReference>
<dbReference type="InterPro" id="IPR002563">
    <property type="entry name" value="Flavin_Rdtase-like_dom"/>
</dbReference>
<dbReference type="AlphaFoldDB" id="A0NI51"/>
<dbReference type="Gene3D" id="2.30.110.10">
    <property type="entry name" value="Electron Transport, Fmn-binding Protein, Chain A"/>
    <property type="match status" value="1"/>
</dbReference>
<organism evidence="6 7">
    <name type="scientific">Oenococcus oeni ATCC BAA-1163</name>
    <dbReference type="NCBI Taxonomy" id="379360"/>
    <lineage>
        <taxon>Bacteria</taxon>
        <taxon>Bacillati</taxon>
        <taxon>Bacillota</taxon>
        <taxon>Bacilli</taxon>
        <taxon>Lactobacillales</taxon>
        <taxon>Lactobacillaceae</taxon>
        <taxon>Oenococcus</taxon>
    </lineage>
</organism>
<proteinExistence type="inferred from homology"/>
<keyword evidence="4" id="KW-0812">Transmembrane</keyword>
<dbReference type="SUPFAM" id="SSF50475">
    <property type="entry name" value="FMN-binding split barrel"/>
    <property type="match status" value="1"/>
</dbReference>
<evidence type="ECO:0000313" key="7">
    <source>
        <dbReference type="Proteomes" id="UP000003346"/>
    </source>
</evidence>
<dbReference type="HOGENOM" id="CLU_075333_1_1_9"/>
<evidence type="ECO:0000256" key="1">
    <source>
        <dbReference type="ARBA" id="ARBA00001917"/>
    </source>
</evidence>
<comment type="caution">
    <text evidence="6">The sequence shown here is derived from an EMBL/GenBank/DDBJ whole genome shotgun (WGS) entry which is preliminary data.</text>
</comment>
<evidence type="ECO:0000256" key="4">
    <source>
        <dbReference type="SAM" id="Phobius"/>
    </source>
</evidence>
<dbReference type="GO" id="GO:0010181">
    <property type="term" value="F:FMN binding"/>
    <property type="evidence" value="ECO:0007669"/>
    <property type="project" value="InterPro"/>
</dbReference>
<reference evidence="6 7" key="1">
    <citation type="submission" date="2006-11" db="EMBL/GenBank/DDBJ databases">
        <authorList>
            <consortium name="Laboratoire de Microbiologie (Universite Bourgogne)"/>
            <consortium name="GENOME Express"/>
            <consortium name="UMR Oenologie Ampelologie (Universite Bordeaux 2)"/>
            <person name="Guzzo J."/>
        </authorList>
    </citation>
    <scope>NUCLEOTIDE SEQUENCE [LARGE SCALE GENOMIC DNA]</scope>
    <source>
        <strain evidence="6 7">ATCC BAA-1163</strain>
    </source>
</reference>
<comment type="cofactor">
    <cofactor evidence="1">
        <name>FMN</name>
        <dbReference type="ChEBI" id="CHEBI:58210"/>
    </cofactor>
</comment>